<feature type="transmembrane region" description="Helical" evidence="2">
    <location>
        <begin position="50"/>
        <end position="72"/>
    </location>
</feature>
<keyword evidence="5" id="KW-1185">Reference proteome</keyword>
<sequence>MNSVENLPPPPPPVSQEADDGAPAAARETGPQRFQRGQDQPAQRQSVRQAIGAGFALLVLVVGIPVGLLVLAGPPPVPTSWPTREDLTATIGTEQLIGVLLWIVWLAWLQFTFCVLVEARSAVRGIGLPSRVPMSGVSQRLARTLVGTVLLAATAVGQANAAAAPTLDDTHAAAGKSVASATAAFDATVTASVQESEQESGSSQSSTPSDEAIYRLGDTVLDPEEGKDLVGRKVYIVQPPEGRYHDNLWDIAERTLGDGRRYQEIFELNKDRTQPDGNQLSLARLIYPDWLLILPDDATGVDTVTVEEPEIDEEDEADGDASGGGADAGSDVTGEADGDSAGDAGTDADTDKAGDTGAAGSDGTQESEGSSFGGTSRASGDEAETSALGQNPYRELAVGGLLAAGLLAAIETVRRRRRLPAPGGDKLEAEVALRIGADPDRARWLDYALRTLARGCRSQGMSLPAVYAAFVDNSTVELLVAPPQPDAPEPWVADDAGQRWRLERTAVVGDQTEPGDVPAPYPGLVSLGRDDDRDVLVDLEAAGGPISVVGDPGTAFEVVTAVAVELATNQWSDRLRVTAAGLPDELTVLDSARLRAVAEASEVLPELSARQGDGFGPDVLSGRLKPGGGGAWMPEYLVLGTEPEDEIVDELTALTSSASRAPLGVVCAGNVPGARWQLSVDSAGNLELPALGLSLQANQLSWSSIEALAGLMEPERWGGGDPPPVLHEAWLPEARPEVPDPGRSLDVAHLATAPVRVFVLGPVEVQAPNTIDDERKALATEIVVHLALHPDGVHPTVLAGAIWPRGVTAAVREATFERVREWLGTDPDGSPYLLMTADGHLRLSDDVVLDWDVVCSLLERSRAANTTDEEIDLLRQALRVARGPVIAERPTGRYAWIARVRLERVAADVLIDAAHRLSVLCGDRGDPGTAAAAARAGLRVRPGEQVLWRDLLQAQYAADGIAGVTAAAEEMSTTLTEIGVPDIEPETGALLDELMPGSGDHSGIHRRDSA</sequence>
<dbReference type="PANTHER" id="PTHR34700">
    <property type="entry name" value="POTASSIUM BINDING PROTEIN KBP"/>
    <property type="match status" value="1"/>
</dbReference>
<evidence type="ECO:0000256" key="1">
    <source>
        <dbReference type="SAM" id="MobiDB-lite"/>
    </source>
</evidence>
<dbReference type="OrthoDB" id="8444614at2"/>
<dbReference type="Gene3D" id="1.25.40.10">
    <property type="entry name" value="Tetratricopeptide repeat domain"/>
    <property type="match status" value="1"/>
</dbReference>
<feature type="transmembrane region" description="Helical" evidence="2">
    <location>
        <begin position="140"/>
        <end position="159"/>
    </location>
</feature>
<dbReference type="Proteomes" id="UP000250462">
    <property type="component" value="Unassembled WGS sequence"/>
</dbReference>
<evidence type="ECO:0000313" key="5">
    <source>
        <dbReference type="Proteomes" id="UP000250462"/>
    </source>
</evidence>
<dbReference type="InterPro" id="IPR036779">
    <property type="entry name" value="LysM_dom_sf"/>
</dbReference>
<feature type="compositionally biased region" description="Acidic residues" evidence="1">
    <location>
        <begin position="308"/>
        <end position="319"/>
    </location>
</feature>
<dbReference type="Pfam" id="PF03704">
    <property type="entry name" value="BTAD"/>
    <property type="match status" value="1"/>
</dbReference>
<dbReference type="InterPro" id="IPR052196">
    <property type="entry name" value="Bact_Kbp"/>
</dbReference>
<feature type="region of interest" description="Disordered" evidence="1">
    <location>
        <begin position="190"/>
        <end position="211"/>
    </location>
</feature>
<accession>A0A329R6B3</accession>
<name>A0A329R6B3_9ACTN</name>
<evidence type="ECO:0000256" key="2">
    <source>
        <dbReference type="SAM" id="Phobius"/>
    </source>
</evidence>
<dbReference type="InterPro" id="IPR005158">
    <property type="entry name" value="BTAD"/>
</dbReference>
<feature type="transmembrane region" description="Helical" evidence="2">
    <location>
        <begin position="96"/>
        <end position="119"/>
    </location>
</feature>
<feature type="region of interest" description="Disordered" evidence="1">
    <location>
        <begin position="1"/>
        <end position="45"/>
    </location>
</feature>
<gene>
    <name evidence="4" type="ORF">DPM12_00150</name>
</gene>
<feature type="region of interest" description="Disordered" evidence="1">
    <location>
        <begin position="308"/>
        <end position="387"/>
    </location>
</feature>
<keyword evidence="2" id="KW-1133">Transmembrane helix</keyword>
<dbReference type="SMART" id="SM01043">
    <property type="entry name" value="BTAD"/>
    <property type="match status" value="1"/>
</dbReference>
<dbReference type="EMBL" id="QMIG01000001">
    <property type="protein sequence ID" value="RAW18548.1"/>
    <property type="molecule type" value="Genomic_DNA"/>
</dbReference>
<feature type="compositionally biased region" description="Polar residues" evidence="1">
    <location>
        <begin position="366"/>
        <end position="378"/>
    </location>
</feature>
<dbReference type="InterPro" id="IPR011990">
    <property type="entry name" value="TPR-like_helical_dom_sf"/>
</dbReference>
<comment type="caution">
    <text evidence="4">The sequence shown here is derived from an EMBL/GenBank/DDBJ whole genome shotgun (WGS) entry which is preliminary data.</text>
</comment>
<dbReference type="AlphaFoldDB" id="A0A329R6B3"/>
<feature type="compositionally biased region" description="Low complexity" evidence="1">
    <location>
        <begin position="355"/>
        <end position="364"/>
    </location>
</feature>
<dbReference type="Gene3D" id="3.10.350.10">
    <property type="entry name" value="LysM domain"/>
    <property type="match status" value="1"/>
</dbReference>
<feature type="compositionally biased region" description="Polar residues" evidence="1">
    <location>
        <begin position="35"/>
        <end position="45"/>
    </location>
</feature>
<evidence type="ECO:0000259" key="3">
    <source>
        <dbReference type="SMART" id="SM01043"/>
    </source>
</evidence>
<keyword evidence="2" id="KW-0812">Transmembrane</keyword>
<evidence type="ECO:0000313" key="4">
    <source>
        <dbReference type="EMBL" id="RAW18548.1"/>
    </source>
</evidence>
<dbReference type="PANTHER" id="PTHR34700:SF4">
    <property type="entry name" value="PHAGE-LIKE ELEMENT PBSX PROTEIN XKDP"/>
    <property type="match status" value="1"/>
</dbReference>
<protein>
    <recommendedName>
        <fullName evidence="3">Bacterial transcriptional activator domain-containing protein</fullName>
    </recommendedName>
</protein>
<feature type="domain" description="Bacterial transcriptional activator" evidence="3">
    <location>
        <begin position="849"/>
        <end position="995"/>
    </location>
</feature>
<dbReference type="SUPFAM" id="SSF48452">
    <property type="entry name" value="TPR-like"/>
    <property type="match status" value="1"/>
</dbReference>
<proteinExistence type="predicted"/>
<dbReference type="RefSeq" id="WP_112256082.1">
    <property type="nucleotide sequence ID" value="NZ_QMIG01000001.1"/>
</dbReference>
<feature type="compositionally biased region" description="Low complexity" evidence="1">
    <location>
        <begin position="192"/>
        <end position="206"/>
    </location>
</feature>
<keyword evidence="2" id="KW-0472">Membrane</keyword>
<organism evidence="4 5">
    <name type="scientific">Phytoactinopolyspora halophila</name>
    <dbReference type="NCBI Taxonomy" id="1981511"/>
    <lineage>
        <taxon>Bacteria</taxon>
        <taxon>Bacillati</taxon>
        <taxon>Actinomycetota</taxon>
        <taxon>Actinomycetes</taxon>
        <taxon>Jiangellales</taxon>
        <taxon>Jiangellaceae</taxon>
        <taxon>Phytoactinopolyspora</taxon>
    </lineage>
</organism>
<reference evidence="4 5" key="1">
    <citation type="submission" date="2018-06" db="EMBL/GenBank/DDBJ databases">
        <title>Phytoactinopolyspora halophila sp. nov., a novel halophilic actinomycete isolated from a saline soil in China.</title>
        <authorList>
            <person name="Tang S.-K."/>
        </authorList>
    </citation>
    <scope>NUCLEOTIDE SEQUENCE [LARGE SCALE GENOMIC DNA]</scope>
    <source>
        <strain evidence="4 5">YIM 96934</strain>
    </source>
</reference>